<reference evidence="1" key="1">
    <citation type="journal article" date="2022" name="Int. J. Mol. Sci.">
        <title>Draft Genome of Tanacetum Coccineum: Genomic Comparison of Closely Related Tanacetum-Family Plants.</title>
        <authorList>
            <person name="Yamashiro T."/>
            <person name="Shiraishi A."/>
            <person name="Nakayama K."/>
            <person name="Satake H."/>
        </authorList>
    </citation>
    <scope>NUCLEOTIDE SEQUENCE</scope>
</reference>
<name>A0ABQ5DNN3_9ASTR</name>
<accession>A0ABQ5DNN3</accession>
<reference evidence="1" key="2">
    <citation type="submission" date="2022-01" db="EMBL/GenBank/DDBJ databases">
        <authorList>
            <person name="Yamashiro T."/>
            <person name="Shiraishi A."/>
            <person name="Satake H."/>
            <person name="Nakayama K."/>
        </authorList>
    </citation>
    <scope>NUCLEOTIDE SEQUENCE</scope>
</reference>
<dbReference type="Proteomes" id="UP001151760">
    <property type="component" value="Unassembled WGS sequence"/>
</dbReference>
<keyword evidence="2" id="KW-1185">Reference proteome</keyword>
<gene>
    <name evidence="1" type="ORF">Tco_0940671</name>
</gene>
<evidence type="ECO:0000313" key="1">
    <source>
        <dbReference type="EMBL" id="GJT40806.1"/>
    </source>
</evidence>
<organism evidence="1 2">
    <name type="scientific">Tanacetum coccineum</name>
    <dbReference type="NCBI Taxonomy" id="301880"/>
    <lineage>
        <taxon>Eukaryota</taxon>
        <taxon>Viridiplantae</taxon>
        <taxon>Streptophyta</taxon>
        <taxon>Embryophyta</taxon>
        <taxon>Tracheophyta</taxon>
        <taxon>Spermatophyta</taxon>
        <taxon>Magnoliopsida</taxon>
        <taxon>eudicotyledons</taxon>
        <taxon>Gunneridae</taxon>
        <taxon>Pentapetalae</taxon>
        <taxon>asterids</taxon>
        <taxon>campanulids</taxon>
        <taxon>Asterales</taxon>
        <taxon>Asteraceae</taxon>
        <taxon>Asteroideae</taxon>
        <taxon>Anthemideae</taxon>
        <taxon>Anthemidinae</taxon>
        <taxon>Tanacetum</taxon>
    </lineage>
</organism>
<sequence length="76" mass="8440">MSTPTQCYYGIDLGSDEYAYSVLVMVPWDRMGTALPVCESLLVSMLRKVKLGSLASETIGLHAEFFDLVLFAPYLD</sequence>
<proteinExistence type="predicted"/>
<dbReference type="EMBL" id="BQNB010015505">
    <property type="protein sequence ID" value="GJT40806.1"/>
    <property type="molecule type" value="Genomic_DNA"/>
</dbReference>
<protein>
    <submittedName>
        <fullName evidence="1">Uncharacterized protein</fullName>
    </submittedName>
</protein>
<comment type="caution">
    <text evidence="1">The sequence shown here is derived from an EMBL/GenBank/DDBJ whole genome shotgun (WGS) entry which is preliminary data.</text>
</comment>
<evidence type="ECO:0000313" key="2">
    <source>
        <dbReference type="Proteomes" id="UP001151760"/>
    </source>
</evidence>